<sequence>MKITAAEFKAKCLKLMDEINKTREPVVITKRGKPIAKLVPIEEPSETQFGYMKGTVTILGDVVSSIDEPWSALTGNEDDLYRDLPRGGQPDNGDRASK</sequence>
<feature type="region of interest" description="Disordered" evidence="3">
    <location>
        <begin position="77"/>
        <end position="98"/>
    </location>
</feature>
<evidence type="ECO:0000256" key="3">
    <source>
        <dbReference type="SAM" id="MobiDB-lite"/>
    </source>
</evidence>
<name>A0ABN8XEZ7_9GAMM</name>
<dbReference type="SUPFAM" id="SSF143120">
    <property type="entry name" value="YefM-like"/>
    <property type="match status" value="1"/>
</dbReference>
<dbReference type="InterPro" id="IPR006442">
    <property type="entry name" value="Antitoxin_Phd/YefM"/>
</dbReference>
<dbReference type="InterPro" id="IPR036165">
    <property type="entry name" value="YefM-like_sf"/>
</dbReference>
<dbReference type="Proteomes" id="UP001162030">
    <property type="component" value="Chromosome"/>
</dbReference>
<dbReference type="EMBL" id="OX458333">
    <property type="protein sequence ID" value="CAI8970522.1"/>
    <property type="molecule type" value="Genomic_DNA"/>
</dbReference>
<comment type="similarity">
    <text evidence="1 2">Belongs to the phD/YefM antitoxin family.</text>
</comment>
<evidence type="ECO:0000313" key="5">
    <source>
        <dbReference type="Proteomes" id="UP001162030"/>
    </source>
</evidence>
<reference evidence="4 5" key="1">
    <citation type="submission" date="2023-03" db="EMBL/GenBank/DDBJ databases">
        <authorList>
            <person name="Pearce D."/>
        </authorList>
    </citation>
    <scope>NUCLEOTIDE SEQUENCE [LARGE SCALE GENOMIC DNA]</scope>
    <source>
        <strain evidence="4">Msz</strain>
    </source>
</reference>
<gene>
    <name evidence="4" type="ORF">MSZNOR_4873</name>
</gene>
<evidence type="ECO:0000313" key="4">
    <source>
        <dbReference type="EMBL" id="CAI8970522.1"/>
    </source>
</evidence>
<keyword evidence="5" id="KW-1185">Reference proteome</keyword>
<accession>A0ABN8XEZ7</accession>
<evidence type="ECO:0000256" key="1">
    <source>
        <dbReference type="ARBA" id="ARBA00009981"/>
    </source>
</evidence>
<dbReference type="NCBIfam" id="TIGR01552">
    <property type="entry name" value="phd_fam"/>
    <property type="match status" value="1"/>
</dbReference>
<proteinExistence type="inferred from homology"/>
<dbReference type="Gene3D" id="3.40.1620.10">
    <property type="entry name" value="YefM-like domain"/>
    <property type="match status" value="1"/>
</dbReference>
<evidence type="ECO:0000256" key="2">
    <source>
        <dbReference type="RuleBase" id="RU362080"/>
    </source>
</evidence>
<organism evidence="4 5">
    <name type="scientific">Methylocaldum szegediense</name>
    <dbReference type="NCBI Taxonomy" id="73780"/>
    <lineage>
        <taxon>Bacteria</taxon>
        <taxon>Pseudomonadati</taxon>
        <taxon>Pseudomonadota</taxon>
        <taxon>Gammaproteobacteria</taxon>
        <taxon>Methylococcales</taxon>
        <taxon>Methylococcaceae</taxon>
        <taxon>Methylocaldum</taxon>
    </lineage>
</organism>
<dbReference type="Pfam" id="PF02604">
    <property type="entry name" value="PhdYeFM_antitox"/>
    <property type="match status" value="1"/>
</dbReference>
<protein>
    <recommendedName>
        <fullName evidence="2">Antitoxin</fullName>
    </recommendedName>
</protein>
<comment type="function">
    <text evidence="2">Antitoxin component of a type II toxin-antitoxin (TA) system.</text>
</comment>